<evidence type="ECO:0000313" key="5">
    <source>
        <dbReference type="Proteomes" id="UP000176288"/>
    </source>
</evidence>
<gene>
    <name evidence="4" type="ORF">BK816_03720</name>
</gene>
<keyword evidence="5" id="KW-1185">Reference proteome</keyword>
<evidence type="ECO:0000256" key="2">
    <source>
        <dbReference type="SAM" id="MobiDB-lite"/>
    </source>
</evidence>
<evidence type="ECO:0000313" key="4">
    <source>
        <dbReference type="EMBL" id="AOZ72515.1"/>
    </source>
</evidence>
<dbReference type="EMBL" id="CP017812">
    <property type="protein sequence ID" value="AOZ72515.1"/>
    <property type="molecule type" value="Genomic_DNA"/>
</dbReference>
<protein>
    <submittedName>
        <fullName evidence="4">Uncharacterized protein</fullName>
    </submittedName>
</protein>
<organism evidence="4 5">
    <name type="scientific">Boudabousia tangfeifanii</name>
    <dbReference type="NCBI Taxonomy" id="1912795"/>
    <lineage>
        <taxon>Bacteria</taxon>
        <taxon>Bacillati</taxon>
        <taxon>Actinomycetota</taxon>
        <taxon>Actinomycetes</taxon>
        <taxon>Actinomycetales</taxon>
        <taxon>Actinomycetaceae</taxon>
        <taxon>Boudabousia</taxon>
    </lineage>
</organism>
<reference evidence="4 5" key="1">
    <citation type="submission" date="2016-10" db="EMBL/GenBank/DDBJ databases">
        <title>Actinomyces aegypiusis sp. nov., isolated from the Aegypius monachus in Qinghai Tibet Plateau China.</title>
        <authorList>
            <person name="Wang Y."/>
        </authorList>
    </citation>
    <scope>NUCLEOTIDE SEQUENCE [LARGE SCALE GENOMIC DNA]</scope>
    <source>
        <strain evidence="4 5">VUL4_3</strain>
    </source>
</reference>
<keyword evidence="3" id="KW-0472">Membrane</keyword>
<keyword evidence="1" id="KW-0175">Coiled coil</keyword>
<feature type="coiled-coil region" evidence="1">
    <location>
        <begin position="399"/>
        <end position="433"/>
    </location>
</feature>
<keyword evidence="3" id="KW-0812">Transmembrane</keyword>
<sequence length="485" mass="52196">MADLLRKLLGPIILLAVGLALLLTSILALTAFRPSSQIEAVLPASSDSQAVYTRAGVLSMFNGPVTVKASSEGEVPVTLIVGRSYDVVAALAPLKTTEIKGLSSWTQLDSAQNEAVQGEGKTMDLATLPASDMWLETKTADKTVSLEIADPNASTSILAVNANGQGSPSLTITWPYSASLVWQWLLFGLAWALILGALIWGYLWYRGETQDDRVIVLEPKNKTAKKLEASKESEAVDGDSVVEPEMTTGEVRAIRAATGEIHVPTRRALRQARAAGASQIEVEGVRYSTGSIPRIDGELDTDSLGQIEIPADEINPKVEAEIKAAEASAATENKLENSPVVDATNALVTKPANEEPEAFLESPAEVVNNENEPHASEVQNEPADQEVKPFTSVENPAKVKSVGERLVQQEEAAKQMEEEKAEVQAAIREARANAGQDNLAGKIKSKFSTWVRSRKQENWDDKYEQAVAADLGESEGKVEDEAKED</sequence>
<proteinExistence type="predicted"/>
<dbReference type="OrthoDB" id="3249401at2"/>
<dbReference type="KEGG" id="avu:BK816_03720"/>
<dbReference type="AlphaFoldDB" id="A0A1D9MJN0"/>
<dbReference type="STRING" id="1912795.BK816_03720"/>
<keyword evidence="3" id="KW-1133">Transmembrane helix</keyword>
<evidence type="ECO:0000256" key="3">
    <source>
        <dbReference type="SAM" id="Phobius"/>
    </source>
</evidence>
<accession>A0A1D9MJN0</accession>
<name>A0A1D9MJN0_9ACTO</name>
<feature type="region of interest" description="Disordered" evidence="2">
    <location>
        <begin position="370"/>
        <end position="396"/>
    </location>
</feature>
<feature type="transmembrane region" description="Helical" evidence="3">
    <location>
        <begin position="181"/>
        <end position="205"/>
    </location>
</feature>
<dbReference type="Proteomes" id="UP000176288">
    <property type="component" value="Chromosome"/>
</dbReference>
<dbReference type="RefSeq" id="WP_071163981.1">
    <property type="nucleotide sequence ID" value="NZ_CP017812.1"/>
</dbReference>
<evidence type="ECO:0000256" key="1">
    <source>
        <dbReference type="SAM" id="Coils"/>
    </source>
</evidence>